<organism evidence="1 2">
    <name type="scientific">Dallia pectoralis</name>
    <name type="common">Alaska blackfish</name>
    <dbReference type="NCBI Taxonomy" id="75939"/>
    <lineage>
        <taxon>Eukaryota</taxon>
        <taxon>Metazoa</taxon>
        <taxon>Chordata</taxon>
        <taxon>Craniata</taxon>
        <taxon>Vertebrata</taxon>
        <taxon>Euteleostomi</taxon>
        <taxon>Actinopterygii</taxon>
        <taxon>Neopterygii</taxon>
        <taxon>Teleostei</taxon>
        <taxon>Protacanthopterygii</taxon>
        <taxon>Esociformes</taxon>
        <taxon>Umbridae</taxon>
        <taxon>Dallia</taxon>
    </lineage>
</organism>
<name>A0ACC2HMA0_DALPE</name>
<evidence type="ECO:0000313" key="2">
    <source>
        <dbReference type="Proteomes" id="UP001157502"/>
    </source>
</evidence>
<reference evidence="1" key="1">
    <citation type="submission" date="2021-05" db="EMBL/GenBank/DDBJ databases">
        <authorList>
            <person name="Pan Q."/>
            <person name="Jouanno E."/>
            <person name="Zahm M."/>
            <person name="Klopp C."/>
            <person name="Cabau C."/>
            <person name="Louis A."/>
            <person name="Berthelot C."/>
            <person name="Parey E."/>
            <person name="Roest Crollius H."/>
            <person name="Montfort J."/>
            <person name="Robinson-Rechavi M."/>
            <person name="Bouchez O."/>
            <person name="Lampietro C."/>
            <person name="Lopez Roques C."/>
            <person name="Donnadieu C."/>
            <person name="Postlethwait J."/>
            <person name="Bobe J."/>
            <person name="Dillon D."/>
            <person name="Chandos A."/>
            <person name="von Hippel F."/>
            <person name="Guiguen Y."/>
        </authorList>
    </citation>
    <scope>NUCLEOTIDE SEQUENCE</scope>
    <source>
        <strain evidence="1">YG-Jan2019</strain>
    </source>
</reference>
<evidence type="ECO:0000313" key="1">
    <source>
        <dbReference type="EMBL" id="KAJ8016821.1"/>
    </source>
</evidence>
<dbReference type="EMBL" id="CM055728">
    <property type="protein sequence ID" value="KAJ8016821.1"/>
    <property type="molecule type" value="Genomic_DNA"/>
</dbReference>
<comment type="caution">
    <text evidence="1">The sequence shown here is derived from an EMBL/GenBank/DDBJ whole genome shotgun (WGS) entry which is preliminary data.</text>
</comment>
<accession>A0ACC2HMA0</accession>
<proteinExistence type="predicted"/>
<gene>
    <name evidence="1" type="ORF">DPEC_G00011340</name>
</gene>
<sequence>MILCPAHLPEREIVAVSMVTGSVAREAGWLHGVSCRRRSLCHTVLGERCCYFKTLACTDAGSAQDTSSLKRVAVVEDFFDIIYAMHVEMGADPGRAPKHAGQKKTYKAIAETYAFLPREAVTRFLMSCGECQKRMHINPSTAEFKENDRPTSLVPDLIDYNMPLTATYLKQMKLQCMSANERDDSSVSSEDMDMAEPTWVSVERTPVPALSPPNGERVHSPQTALKEEDDDDSSESGSANGLPALTPPDAMVVSSVPPDVVPPYREVTENGVIAPLDFSTTTSSSSSSEDQQPVNLTDRLLPVGSPVGTAYPADPTRKYLGKPDYGSKSPQYSSGSYDSVKTELSMSAEDLTSGRAQILDDDDDDHDDHDDGDKITDSEGMDPERLKAFNMFVRLFVDENLDRMVPISKQPKEKIQAIIESCSRQFPEFQERSRKRIRTYLKSCRRMKKSGFETRPTPPHLTSAMAENILAAA</sequence>
<protein>
    <submittedName>
        <fullName evidence="1">Uncharacterized protein</fullName>
    </submittedName>
</protein>
<dbReference type="Proteomes" id="UP001157502">
    <property type="component" value="Chromosome 1"/>
</dbReference>
<keyword evidence="2" id="KW-1185">Reference proteome</keyword>